<dbReference type="RefSeq" id="WP_158524340.1">
    <property type="nucleotide sequence ID" value="NZ_CP011797.1"/>
</dbReference>
<name>A0A2K8KQC5_9GAMM</name>
<dbReference type="GO" id="GO:0046914">
    <property type="term" value="F:transition metal ion binding"/>
    <property type="evidence" value="ECO:0007669"/>
    <property type="project" value="InterPro"/>
</dbReference>
<proteinExistence type="predicted"/>
<dbReference type="InterPro" id="IPR052713">
    <property type="entry name" value="FeoA"/>
</dbReference>
<evidence type="ECO:0000256" key="1">
    <source>
        <dbReference type="ARBA" id="ARBA00023004"/>
    </source>
</evidence>
<dbReference type="Pfam" id="PF04023">
    <property type="entry name" value="FeoA"/>
    <property type="match status" value="1"/>
</dbReference>
<organism evidence="3 4">
    <name type="scientific">Reinekea forsetii</name>
    <dbReference type="NCBI Taxonomy" id="1336806"/>
    <lineage>
        <taxon>Bacteria</taxon>
        <taxon>Pseudomonadati</taxon>
        <taxon>Pseudomonadota</taxon>
        <taxon>Gammaproteobacteria</taxon>
        <taxon>Oceanospirillales</taxon>
        <taxon>Saccharospirillaceae</taxon>
        <taxon>Reinekea</taxon>
    </lineage>
</organism>
<dbReference type="InterPro" id="IPR007167">
    <property type="entry name" value="Fe-transptr_FeoA-like"/>
</dbReference>
<dbReference type="AlphaFoldDB" id="A0A2K8KQC5"/>
<gene>
    <name evidence="3" type="primary">feoA</name>
    <name evidence="3" type="ORF">REIFOR_01805</name>
</gene>
<dbReference type="InterPro" id="IPR008988">
    <property type="entry name" value="Transcriptional_repressor_C"/>
</dbReference>
<dbReference type="SMART" id="SM00899">
    <property type="entry name" value="FeoA"/>
    <property type="match status" value="1"/>
</dbReference>
<dbReference type="Gene3D" id="2.30.30.90">
    <property type="match status" value="1"/>
</dbReference>
<dbReference type="Proteomes" id="UP000229757">
    <property type="component" value="Chromosome"/>
</dbReference>
<reference evidence="3 4" key="1">
    <citation type="journal article" date="2017" name="Environ. Microbiol.">
        <title>Genomic and physiological analyses of 'Reinekea forsetii' reveal a versatile opportunistic lifestyle during spring algae blooms.</title>
        <authorList>
            <person name="Avci B."/>
            <person name="Hahnke R.L."/>
            <person name="Chafee M."/>
            <person name="Fischer T."/>
            <person name="Gruber-Vodicka H."/>
            <person name="Tegetmeyer H.E."/>
            <person name="Harder J."/>
            <person name="Fuchs B.M."/>
            <person name="Amann R.I."/>
            <person name="Teeling H."/>
        </authorList>
    </citation>
    <scope>NUCLEOTIDE SEQUENCE [LARGE SCALE GENOMIC DNA]</scope>
    <source>
        <strain evidence="3 4">Hel1_31_D35</strain>
    </source>
</reference>
<evidence type="ECO:0000313" key="3">
    <source>
        <dbReference type="EMBL" id="ATX76943.1"/>
    </source>
</evidence>
<dbReference type="KEGG" id="rfo:REIFOR_01805"/>
<dbReference type="OrthoDB" id="9811076at2"/>
<accession>A0A2K8KQC5</accession>
<protein>
    <submittedName>
        <fullName evidence="3">Ferrous iron transport protein A</fullName>
    </submittedName>
</protein>
<keyword evidence="4" id="KW-1185">Reference proteome</keyword>
<sequence>MQLSQLEVGQPGVVAGFAEQGMAYQARYLSLGLMPGAAVRVVRVAPLGCPLQIKVGSTLFSMRRVEANQILVEASK</sequence>
<evidence type="ECO:0000259" key="2">
    <source>
        <dbReference type="SMART" id="SM00899"/>
    </source>
</evidence>
<dbReference type="PANTHER" id="PTHR42954">
    <property type="entry name" value="FE(2+) TRANSPORT PROTEIN A"/>
    <property type="match status" value="1"/>
</dbReference>
<dbReference type="EMBL" id="CP011797">
    <property type="protein sequence ID" value="ATX76943.1"/>
    <property type="molecule type" value="Genomic_DNA"/>
</dbReference>
<dbReference type="PANTHER" id="PTHR42954:SF2">
    <property type="entry name" value="FE(2+) TRANSPORT PROTEIN A"/>
    <property type="match status" value="1"/>
</dbReference>
<dbReference type="InterPro" id="IPR038157">
    <property type="entry name" value="FeoA_core_dom"/>
</dbReference>
<dbReference type="SUPFAM" id="SSF50037">
    <property type="entry name" value="C-terminal domain of transcriptional repressors"/>
    <property type="match status" value="1"/>
</dbReference>
<evidence type="ECO:0000313" key="4">
    <source>
        <dbReference type="Proteomes" id="UP000229757"/>
    </source>
</evidence>
<keyword evidence="1" id="KW-0408">Iron</keyword>
<feature type="domain" description="Ferrous iron transporter FeoA-like" evidence="2">
    <location>
        <begin position="1"/>
        <end position="74"/>
    </location>
</feature>